<evidence type="ECO:0000256" key="1">
    <source>
        <dbReference type="ARBA" id="ARBA00005234"/>
    </source>
</evidence>
<dbReference type="PANTHER" id="PTHR12606:SF1">
    <property type="entry name" value="UBIQUITIN-LIKE-SPECIFIC PROTEASE 1A"/>
    <property type="match status" value="1"/>
</dbReference>
<dbReference type="Proteomes" id="UP001341840">
    <property type="component" value="Unassembled WGS sequence"/>
</dbReference>
<dbReference type="SUPFAM" id="SSF54001">
    <property type="entry name" value="Cysteine proteinases"/>
    <property type="match status" value="1"/>
</dbReference>
<reference evidence="7 8" key="1">
    <citation type="journal article" date="2023" name="Plants (Basel)">
        <title>Bridging the Gap: Combining Genomics and Transcriptomics Approaches to Understand Stylosanthes scabra, an Orphan Legume from the Brazilian Caatinga.</title>
        <authorList>
            <person name="Ferreira-Neto J.R.C."/>
            <person name="da Silva M.D."/>
            <person name="Binneck E."/>
            <person name="de Melo N.F."/>
            <person name="da Silva R.H."/>
            <person name="de Melo A.L.T.M."/>
            <person name="Pandolfi V."/>
            <person name="Bustamante F.O."/>
            <person name="Brasileiro-Vidal A.C."/>
            <person name="Benko-Iseppon A.M."/>
        </authorList>
    </citation>
    <scope>NUCLEOTIDE SEQUENCE [LARGE SCALE GENOMIC DNA]</scope>
    <source>
        <tissue evidence="7">Leaves</tissue>
    </source>
</reference>
<feature type="domain" description="Ubiquitin-like protease family profile" evidence="6">
    <location>
        <begin position="153"/>
        <end position="308"/>
    </location>
</feature>
<evidence type="ECO:0000256" key="3">
    <source>
        <dbReference type="ARBA" id="ARBA00022801"/>
    </source>
</evidence>
<evidence type="ECO:0000313" key="8">
    <source>
        <dbReference type="Proteomes" id="UP001341840"/>
    </source>
</evidence>
<evidence type="ECO:0000256" key="5">
    <source>
        <dbReference type="SAM" id="MobiDB-lite"/>
    </source>
</evidence>
<keyword evidence="2" id="KW-0645">Protease</keyword>
<comment type="caution">
    <text evidence="7">The sequence shown here is derived from an EMBL/GenBank/DDBJ whole genome shotgun (WGS) entry which is preliminary data.</text>
</comment>
<proteinExistence type="inferred from homology"/>
<feature type="compositionally biased region" description="Polar residues" evidence="5">
    <location>
        <begin position="385"/>
        <end position="408"/>
    </location>
</feature>
<gene>
    <name evidence="7" type="ORF">PIB30_022357</name>
</gene>
<keyword evidence="3" id="KW-0378">Hydrolase</keyword>
<keyword evidence="8" id="KW-1185">Reference proteome</keyword>
<keyword evidence="4" id="KW-0788">Thiol protease</keyword>
<evidence type="ECO:0000259" key="6">
    <source>
        <dbReference type="PROSITE" id="PS50600"/>
    </source>
</evidence>
<dbReference type="PANTHER" id="PTHR12606">
    <property type="entry name" value="SENTRIN/SUMO-SPECIFIC PROTEASE"/>
    <property type="match status" value="1"/>
</dbReference>
<comment type="similarity">
    <text evidence="1">Belongs to the peptidase C48 family.</text>
</comment>
<dbReference type="EMBL" id="JASCZI010181318">
    <property type="protein sequence ID" value="MED6181757.1"/>
    <property type="molecule type" value="Genomic_DNA"/>
</dbReference>
<organism evidence="7 8">
    <name type="scientific">Stylosanthes scabra</name>
    <dbReference type="NCBI Taxonomy" id="79078"/>
    <lineage>
        <taxon>Eukaryota</taxon>
        <taxon>Viridiplantae</taxon>
        <taxon>Streptophyta</taxon>
        <taxon>Embryophyta</taxon>
        <taxon>Tracheophyta</taxon>
        <taxon>Spermatophyta</taxon>
        <taxon>Magnoliopsida</taxon>
        <taxon>eudicotyledons</taxon>
        <taxon>Gunneridae</taxon>
        <taxon>Pentapetalae</taxon>
        <taxon>rosids</taxon>
        <taxon>fabids</taxon>
        <taxon>Fabales</taxon>
        <taxon>Fabaceae</taxon>
        <taxon>Papilionoideae</taxon>
        <taxon>50 kb inversion clade</taxon>
        <taxon>dalbergioids sensu lato</taxon>
        <taxon>Dalbergieae</taxon>
        <taxon>Pterocarpus clade</taxon>
        <taxon>Stylosanthes</taxon>
    </lineage>
</organism>
<dbReference type="PROSITE" id="PS50600">
    <property type="entry name" value="ULP_PROTEASE"/>
    <property type="match status" value="1"/>
</dbReference>
<evidence type="ECO:0000256" key="4">
    <source>
        <dbReference type="ARBA" id="ARBA00022807"/>
    </source>
</evidence>
<sequence length="408" mass="47042">MKKMFKEDRERTRKAILYSLERSGPMSVPEKQPKKQLTLREELLKTFGSKSKGREEGPSTNTVTKRQRLDFDTVADSSQPDATEQGVVATGQKNPDLGVKYGYIGSLEFPQRLKVSFRPPPEMQFLITEVACGAYVFSKSKAQTEVLFEAERCSIERELFWTLRPKKIVASEIIDAVVTMLQHHSHGTYWWLPTSFQELALNPKGYYKDTLDYIVRKFMGYVDETSKIFVPLRSENHWYLMVVDFTEGENGQLVYLDSLKDVNRKKERTDLMDFVAFFMQTLFKDRKFYKRKNSSHKLVSTFDFTEPYIAQQLSTINDSRVWVAHWMQTANLWSNYNPEVVNNQHRYCLATSLMTTRANLKSMELSIKALKYYEGRDGTRELELSTPSDSGSSNGENAVTVASDSAEI</sequence>
<name>A0ABU6W7M6_9FABA</name>
<evidence type="ECO:0000256" key="2">
    <source>
        <dbReference type="ARBA" id="ARBA00022670"/>
    </source>
</evidence>
<feature type="region of interest" description="Disordered" evidence="5">
    <location>
        <begin position="381"/>
        <end position="408"/>
    </location>
</feature>
<dbReference type="InterPro" id="IPR038765">
    <property type="entry name" value="Papain-like_cys_pep_sf"/>
</dbReference>
<dbReference type="InterPro" id="IPR003653">
    <property type="entry name" value="Peptidase_C48_C"/>
</dbReference>
<evidence type="ECO:0000313" key="7">
    <source>
        <dbReference type="EMBL" id="MED6181757.1"/>
    </source>
</evidence>
<protein>
    <recommendedName>
        <fullName evidence="6">Ubiquitin-like protease family profile domain-containing protein</fullName>
    </recommendedName>
</protein>
<accession>A0ABU6W7M6</accession>
<feature type="region of interest" description="Disordered" evidence="5">
    <location>
        <begin position="43"/>
        <end position="69"/>
    </location>
</feature>
<dbReference type="Gene3D" id="3.40.395.10">
    <property type="entry name" value="Adenoviral Proteinase, Chain A"/>
    <property type="match status" value="1"/>
</dbReference>